<accession>A0A1J1I3B8</accession>
<reference evidence="1 2" key="1">
    <citation type="submission" date="2015-04" db="EMBL/GenBank/DDBJ databases">
        <authorList>
            <person name="Syromyatnikov M.Y."/>
            <person name="Popov V.N."/>
        </authorList>
    </citation>
    <scope>NUCLEOTIDE SEQUENCE [LARGE SCALE GENOMIC DNA]</scope>
</reference>
<evidence type="ECO:0000313" key="2">
    <source>
        <dbReference type="Proteomes" id="UP000183832"/>
    </source>
</evidence>
<keyword evidence="2" id="KW-1185">Reference proteome</keyword>
<gene>
    <name evidence="1" type="ORF">CLUMA_CG008325</name>
</gene>
<dbReference type="EMBL" id="CVRI01000040">
    <property type="protein sequence ID" value="CRK94831.1"/>
    <property type="molecule type" value="Genomic_DNA"/>
</dbReference>
<protein>
    <submittedName>
        <fullName evidence="1">CLUMA_CG008325, isoform A</fullName>
    </submittedName>
</protein>
<name>A0A1J1I3B8_9DIPT</name>
<evidence type="ECO:0000313" key="1">
    <source>
        <dbReference type="EMBL" id="CRK94831.1"/>
    </source>
</evidence>
<dbReference type="AlphaFoldDB" id="A0A1J1I3B8"/>
<dbReference type="Proteomes" id="UP000183832">
    <property type="component" value="Unassembled WGS sequence"/>
</dbReference>
<sequence>MFNMFDLVSIYQNWFFISVINR</sequence>
<proteinExistence type="predicted"/>
<organism evidence="1 2">
    <name type="scientific">Clunio marinus</name>
    <dbReference type="NCBI Taxonomy" id="568069"/>
    <lineage>
        <taxon>Eukaryota</taxon>
        <taxon>Metazoa</taxon>
        <taxon>Ecdysozoa</taxon>
        <taxon>Arthropoda</taxon>
        <taxon>Hexapoda</taxon>
        <taxon>Insecta</taxon>
        <taxon>Pterygota</taxon>
        <taxon>Neoptera</taxon>
        <taxon>Endopterygota</taxon>
        <taxon>Diptera</taxon>
        <taxon>Nematocera</taxon>
        <taxon>Chironomoidea</taxon>
        <taxon>Chironomidae</taxon>
        <taxon>Clunio</taxon>
    </lineage>
</organism>